<feature type="region of interest" description="Disordered" evidence="1">
    <location>
        <begin position="1"/>
        <end position="21"/>
    </location>
</feature>
<proteinExistence type="predicted"/>
<dbReference type="eggNOG" id="COG3619">
    <property type="taxonomic scope" value="Bacteria"/>
</dbReference>
<dbReference type="Proteomes" id="UP000003947">
    <property type="component" value="Unassembled WGS sequence"/>
</dbReference>
<dbReference type="HOGENOM" id="CLU_090911_1_0_5"/>
<feature type="region of interest" description="Disordered" evidence="1">
    <location>
        <begin position="244"/>
        <end position="263"/>
    </location>
</feature>
<dbReference type="Pfam" id="PF06912">
    <property type="entry name" value="DUF1275"/>
    <property type="match status" value="1"/>
</dbReference>
<feature type="compositionally biased region" description="Basic and acidic residues" evidence="1">
    <location>
        <begin position="253"/>
        <end position="263"/>
    </location>
</feature>
<evidence type="ECO:0000256" key="1">
    <source>
        <dbReference type="SAM" id="MobiDB-lite"/>
    </source>
</evidence>
<feature type="transmembrane region" description="Helical" evidence="2">
    <location>
        <begin position="189"/>
        <end position="209"/>
    </location>
</feature>
<dbReference type="PATRIC" id="fig|864069.3.peg.1244"/>
<evidence type="ECO:0000256" key="2">
    <source>
        <dbReference type="SAM" id="Phobius"/>
    </source>
</evidence>
<sequence>MSRPPPRTIGTAPSGHGRTNPPDRIALGLRARLLLGGLLTAVAGFVDAIGYIGLGGLFASFMSAASVSLGVGVGDGSWGPVHQGGMMIASFLGGVTLGTVLGGITGVWALSAVLALEGLFLAGSALLATCDAALAISILPVVAAMGVQNTALQSVSGVRLGVTFITGTLVSLGQALGQALLGYPQTWPLGAHALPWAALMVGAATGAILHREFGPVALMAPAVLVTGLAMLSAAAALNAGSPTRRRPLPAGASRDRPIVWPHD</sequence>
<gene>
    <name evidence="3" type="ORF">MicloDRAFT_00011210</name>
</gene>
<keyword evidence="4" id="KW-1185">Reference proteome</keyword>
<dbReference type="STRING" id="864069.MicloDRAFT_00011210"/>
<name>I4Z0Q9_9HYPH</name>
<dbReference type="PANTHER" id="PTHR37314">
    <property type="entry name" value="SLR0142 PROTEIN"/>
    <property type="match status" value="1"/>
</dbReference>
<reference evidence="3 4" key="1">
    <citation type="submission" date="2012-02" db="EMBL/GenBank/DDBJ databases">
        <title>Improved High-Quality Draft sequence of Microvirga sp. WSM3557.</title>
        <authorList>
            <consortium name="US DOE Joint Genome Institute"/>
            <person name="Lucas S."/>
            <person name="Han J."/>
            <person name="Lapidus A."/>
            <person name="Cheng J.-F."/>
            <person name="Goodwin L."/>
            <person name="Pitluck S."/>
            <person name="Peters L."/>
            <person name="Zhang X."/>
            <person name="Detter J.C."/>
            <person name="Han C."/>
            <person name="Tapia R."/>
            <person name="Land M."/>
            <person name="Hauser L."/>
            <person name="Kyrpides N."/>
            <person name="Ivanova N."/>
            <person name="Pagani I."/>
            <person name="Brau L."/>
            <person name="Yates R."/>
            <person name="O'Hara G."/>
            <person name="Rui T."/>
            <person name="Howieson J."/>
            <person name="Reeve W."/>
            <person name="Woyke T."/>
        </authorList>
    </citation>
    <scope>NUCLEOTIDE SEQUENCE [LARGE SCALE GENOMIC DNA]</scope>
    <source>
        <strain evidence="3 4">WSM3557</strain>
    </source>
</reference>
<keyword evidence="2" id="KW-0812">Transmembrane</keyword>
<dbReference type="RefSeq" id="WP_009489799.1">
    <property type="nucleotide sequence ID" value="NZ_CP141050.1"/>
</dbReference>
<feature type="transmembrane region" description="Helical" evidence="2">
    <location>
        <begin position="33"/>
        <end position="52"/>
    </location>
</feature>
<dbReference type="PANTHER" id="PTHR37314:SF4">
    <property type="entry name" value="UPF0700 TRANSMEMBRANE PROTEIN YOAK"/>
    <property type="match status" value="1"/>
</dbReference>
<keyword evidence="2" id="KW-1133">Transmembrane helix</keyword>
<feature type="transmembrane region" description="Helical" evidence="2">
    <location>
        <begin position="90"/>
        <end position="114"/>
    </location>
</feature>
<accession>I4Z0Q9</accession>
<dbReference type="InterPro" id="IPR010699">
    <property type="entry name" value="DUF1275"/>
</dbReference>
<feature type="transmembrane region" description="Helical" evidence="2">
    <location>
        <begin position="157"/>
        <end position="177"/>
    </location>
</feature>
<evidence type="ECO:0000313" key="3">
    <source>
        <dbReference type="EMBL" id="EIM29801.1"/>
    </source>
</evidence>
<evidence type="ECO:0000313" key="4">
    <source>
        <dbReference type="Proteomes" id="UP000003947"/>
    </source>
</evidence>
<feature type="transmembrane region" description="Helical" evidence="2">
    <location>
        <begin position="58"/>
        <end position="78"/>
    </location>
</feature>
<organism evidence="3 4">
    <name type="scientific">Microvirga lotononidis</name>
    <dbReference type="NCBI Taxonomy" id="864069"/>
    <lineage>
        <taxon>Bacteria</taxon>
        <taxon>Pseudomonadati</taxon>
        <taxon>Pseudomonadota</taxon>
        <taxon>Alphaproteobacteria</taxon>
        <taxon>Hyphomicrobiales</taxon>
        <taxon>Methylobacteriaceae</taxon>
        <taxon>Microvirga</taxon>
    </lineage>
</organism>
<protein>
    <submittedName>
        <fullName evidence="3">Putative membrane protein</fullName>
    </submittedName>
</protein>
<dbReference type="AlphaFoldDB" id="I4Z0Q9"/>
<dbReference type="EMBL" id="JH660640">
    <property type="protein sequence ID" value="EIM29801.1"/>
    <property type="molecule type" value="Genomic_DNA"/>
</dbReference>
<feature type="transmembrane region" description="Helical" evidence="2">
    <location>
        <begin position="120"/>
        <end position="145"/>
    </location>
</feature>
<feature type="transmembrane region" description="Helical" evidence="2">
    <location>
        <begin position="216"/>
        <end position="237"/>
    </location>
</feature>
<keyword evidence="2" id="KW-0472">Membrane</keyword>